<keyword evidence="4" id="KW-1185">Reference proteome</keyword>
<dbReference type="RefSeq" id="WP_345273928.1">
    <property type="nucleotide sequence ID" value="NZ_BAABJH010000002.1"/>
</dbReference>
<dbReference type="NCBIfam" id="TIGR04131">
    <property type="entry name" value="Bac_Flav_CTERM"/>
    <property type="match status" value="1"/>
</dbReference>
<proteinExistence type="predicted"/>
<evidence type="ECO:0000259" key="2">
    <source>
        <dbReference type="Pfam" id="PF19081"/>
    </source>
</evidence>
<accession>A0ABP9F7T4</accession>
<protein>
    <recommendedName>
        <fullName evidence="2">Ig-like domain-containing protein</fullName>
    </recommendedName>
</protein>
<feature type="chain" id="PRO_5047241888" description="Ig-like domain-containing protein" evidence="1">
    <location>
        <begin position="30"/>
        <end position="1561"/>
    </location>
</feature>
<feature type="signal peptide" evidence="1">
    <location>
        <begin position="1"/>
        <end position="29"/>
    </location>
</feature>
<dbReference type="Proteomes" id="UP001500433">
    <property type="component" value="Unassembled WGS sequence"/>
</dbReference>
<gene>
    <name evidence="3" type="ORF">GCM10023311_19210</name>
</gene>
<evidence type="ECO:0000313" key="3">
    <source>
        <dbReference type="EMBL" id="GAA4894672.1"/>
    </source>
</evidence>
<dbReference type="Pfam" id="PF13585">
    <property type="entry name" value="CHU_C"/>
    <property type="match status" value="1"/>
</dbReference>
<keyword evidence="1" id="KW-0732">Signal</keyword>
<sequence>MKTKLTSRNTLFNVLFTLLLFGISFTAFAQCPTIPNSSPPAICNASGFTFNDLNTYAVDGGNGIVWYDSATGGSAFNPDELVREGVLYYVDDSSGACGITRASIMIDFVVNPTNQNLQGFFCSDENPTIQSYIDLELQPNAPVGGTVEVYYDQALTSIANSTDPISSIPTNYYIVFIDNSLPTPCRSQIENGIATQFQTPANPTPASTQEFCSNTNPTIGDLNPGTTDSFLWYDNIDVFGDPIPPALITSETLINGNTYYVQVNSGICTSEPMPVLVIIDDPVDPGTSGTLDYCNDNLPVSDFNLFDELGGPKDSTGTWSGPLATSNGNIGTVNISTLTTAGTYTFTYTVPSNGVCPDGVSTVTITVYETLSSGIPSTINPVSFCQASLPSAFDLFTLIENHDLGGQWTQGTISTDPIVASTIDLTSFVPNTYNFTYTQNVSPDPCPEESTTVQVIVLQDPNAGVAVNQTFCENDLIANSPFNLFDALDGSQDNNSGTWTDASTAIISNPIDIIGFTVSGSPYLFNYTIDNGTCSDTEQISIIIEDAPESGTPVATFPEFCEDTAPTSFDLFDLLENEDQTGTWFSGTAIANPTDLSGLIPGTYDFTYDVDAIGSCDDELVTVSITINPLPNTGTPSAERFCENDLASNSPLNLFDQLTGEDLGGTWSDDNTSGALSGSDVDLTLLTIGSFDFTYSITDANGCSNSSTVTITVDDAPESGTPVATFPEFCQDTAPTSFDLFDLLENEDQTGTWFSGTDNTGTAIANPTDLSGLIPGTYDFTYDVGAIGSCDDELVTVSITINPLPNTGTPSAERFCENDLASNSPLNLFDQLTGEDLGGTWSDDNTSGALSGSDVDLTLLTIGSFDFTYSITDANGCSNSSTVTITIDDAPESGTASTPVEFCIADITTGQTYNLFDLLTDEDQIGSWNDDDTSGALSGNTLTIDGLAEGTYDFTFDVDAIGTCDDVDITVSIIINDTPVPMASTPQAFCDSATVDDLAAVGTTIQWYDAATGGNVLVGTTDLVDTQIYYATQTDAVTGCESSVRTPVTVAIYQSPNPGSPNTTVILACNNDSNIDLFTGLDGTQDSGGVWQDTDGTGALTGNTFDATGIPPGTYDFTYSVTASAPCIDDNTIITVTIEEPFNPGTDNTLDVCSNNGTTDLFTLLGGADTEGTWSPALTSGTGVFDPLVDSDGIYIYSFTNACGTFSSEVDVTVTPAPNAGSDNTATFCIIDAPTDLFTFLGTDAQSGGVWSPALTSGTGVFDPAVDVATIYTYTVAAVTPCSPDAMAEITVTVNDSPTLIVNDANPEFCLVNNPTVADLANSIRPIGTVNWYEDIALTLPLNTSDILVDGEDYYATQTNSSGCESSTPVQINVTINDTLTPTLDDITMEYCINDNPTISTLSSNIIEYDNNLDNLRWYDTPTGGSAISNSSLLTNITYYVALVDQVTGCESSVRLEVTPDLTACGKLEIPDGFSPNGDGTNDTFDIDNLAILYPNFEIEIYNRNGNIVYRGQANTPRFDGTSNQSRVVSNGDLPVGVYFYIFNFNDGENKPEQGRLYLSR</sequence>
<organism evidence="3 4">
    <name type="scientific">Flaviramulus aquimarinus</name>
    <dbReference type="NCBI Taxonomy" id="1170456"/>
    <lineage>
        <taxon>Bacteria</taxon>
        <taxon>Pseudomonadati</taxon>
        <taxon>Bacteroidota</taxon>
        <taxon>Flavobacteriia</taxon>
        <taxon>Flavobacteriales</taxon>
        <taxon>Flavobacteriaceae</taxon>
        <taxon>Flaviramulus</taxon>
    </lineage>
</organism>
<reference evidence="4" key="1">
    <citation type="journal article" date="2019" name="Int. J. Syst. Evol. Microbiol.">
        <title>The Global Catalogue of Microorganisms (GCM) 10K type strain sequencing project: providing services to taxonomists for standard genome sequencing and annotation.</title>
        <authorList>
            <consortium name="The Broad Institute Genomics Platform"/>
            <consortium name="The Broad Institute Genome Sequencing Center for Infectious Disease"/>
            <person name="Wu L."/>
            <person name="Ma J."/>
        </authorList>
    </citation>
    <scope>NUCLEOTIDE SEQUENCE [LARGE SCALE GENOMIC DNA]</scope>
    <source>
        <strain evidence="4">JCM 18274</strain>
    </source>
</reference>
<dbReference type="EMBL" id="BAABJH010000002">
    <property type="protein sequence ID" value="GAA4894672.1"/>
    <property type="molecule type" value="Genomic_DNA"/>
</dbReference>
<name>A0ABP9F7T4_9FLAO</name>
<feature type="domain" description="Ig-like" evidence="2">
    <location>
        <begin position="982"/>
        <end position="1052"/>
    </location>
</feature>
<evidence type="ECO:0000256" key="1">
    <source>
        <dbReference type="SAM" id="SignalP"/>
    </source>
</evidence>
<dbReference type="Pfam" id="PF19081">
    <property type="entry name" value="Ig_7"/>
    <property type="match status" value="1"/>
</dbReference>
<evidence type="ECO:0000313" key="4">
    <source>
        <dbReference type="Proteomes" id="UP001500433"/>
    </source>
</evidence>
<dbReference type="InterPro" id="IPR044023">
    <property type="entry name" value="Ig_7"/>
</dbReference>
<dbReference type="InterPro" id="IPR026341">
    <property type="entry name" value="T9SS_type_B"/>
</dbReference>
<comment type="caution">
    <text evidence="3">The sequence shown here is derived from an EMBL/GenBank/DDBJ whole genome shotgun (WGS) entry which is preliminary data.</text>
</comment>